<evidence type="ECO:0000313" key="1">
    <source>
        <dbReference type="EMBL" id="MDK9363216.1"/>
    </source>
</evidence>
<gene>
    <name evidence="1" type="ORF">QQF32_08405</name>
</gene>
<dbReference type="RefSeq" id="WP_285150385.1">
    <property type="nucleotide sequence ID" value="NZ_JASSOM010000047.1"/>
</dbReference>
<proteinExistence type="predicted"/>
<evidence type="ECO:0000313" key="2">
    <source>
        <dbReference type="Proteomes" id="UP001223214"/>
    </source>
</evidence>
<name>A0AAP4FSU5_9ENTR</name>
<sequence>MSESVKFSFYQVDECGYYSWGNSSPVFGSIQELLTDLLHWSADKSIENTKLYEPQVGSDYLSTYLFDIKCMGEDWLVTTWNEVPSTEAGIASVIRDSSVTAADVIMNRIQDNSIPGYATYFWILPDDGLFASLRFKKRTQTGQQPFRKYMEQALSLISSYVRYGEDGVDDSRQVIGYAPVGEDLVSPSPSPRFKTSLAHDVGNRQYIRENATRVSKIIRKETLRLNHDDERQWWQSALSRLGISSGSDYRRTDDVNVKYELRPEFFDLQKVDSMMEEWDGSEPTRSEWDDYGFTFKGDANKVHWLSYSTLTASAELNVVWDNNEVVNSESLLSVLTAGKAELLRQIREE</sequence>
<keyword evidence="2" id="KW-1185">Reference proteome</keyword>
<organism evidence="1 2">
    <name type="scientific">Lelliottia wanjuensis</name>
    <dbReference type="NCBI Taxonomy" id="3050585"/>
    <lineage>
        <taxon>Bacteria</taxon>
        <taxon>Pseudomonadati</taxon>
        <taxon>Pseudomonadota</taxon>
        <taxon>Gammaproteobacteria</taxon>
        <taxon>Enterobacterales</taxon>
        <taxon>Enterobacteriaceae</taxon>
        <taxon>Lelliottia</taxon>
    </lineage>
</organism>
<dbReference type="EMBL" id="JASSOM010000047">
    <property type="protein sequence ID" value="MDK9363216.1"/>
    <property type="molecule type" value="Genomic_DNA"/>
</dbReference>
<reference evidence="1 2" key="1">
    <citation type="submission" date="2023-06" db="EMBL/GenBank/DDBJ databases">
        <title>Identification and characterization of antibiotic-resistant Gram-negative bacteria.</title>
        <authorList>
            <person name="Cho G.-S."/>
            <person name="Lee J."/>
            <person name="Tai E."/>
            <person name="Jeong S."/>
            <person name="Kim I."/>
            <person name="Kim B.-E."/>
            <person name="Jeong M.-I."/>
            <person name="Oh K.-K."/>
            <person name="Franz C.M.A.P."/>
        </authorList>
    </citation>
    <scope>NUCLEOTIDE SEQUENCE [LARGE SCALE GENOMIC DNA]</scope>
    <source>
        <strain evidence="1 2">V106_12</strain>
    </source>
</reference>
<protein>
    <submittedName>
        <fullName evidence="1">Uncharacterized protein</fullName>
    </submittedName>
</protein>
<dbReference type="AlphaFoldDB" id="A0AAP4FSU5"/>
<dbReference type="Proteomes" id="UP001223214">
    <property type="component" value="Unassembled WGS sequence"/>
</dbReference>
<accession>A0AAP4FSU5</accession>
<comment type="caution">
    <text evidence="1">The sequence shown here is derived from an EMBL/GenBank/DDBJ whole genome shotgun (WGS) entry which is preliminary data.</text>
</comment>